<dbReference type="InterPro" id="IPR050639">
    <property type="entry name" value="SSR_resolvase"/>
</dbReference>
<dbReference type="Pfam" id="PF00239">
    <property type="entry name" value="Resolvase"/>
    <property type="match status" value="1"/>
</dbReference>
<evidence type="ECO:0000256" key="1">
    <source>
        <dbReference type="ARBA" id="ARBA00023125"/>
    </source>
</evidence>
<dbReference type="GO" id="GO:0000150">
    <property type="term" value="F:DNA strand exchange activity"/>
    <property type="evidence" value="ECO:0007669"/>
    <property type="project" value="InterPro"/>
</dbReference>
<keyword evidence="2" id="KW-0233">DNA recombination</keyword>
<accession>A0A2W1KDQ1</accession>
<evidence type="ECO:0000256" key="3">
    <source>
        <dbReference type="SAM" id="Coils"/>
    </source>
</evidence>
<dbReference type="InterPro" id="IPR011109">
    <property type="entry name" value="DNA_bind_recombinase_dom"/>
</dbReference>
<dbReference type="Gene3D" id="3.90.1750.20">
    <property type="entry name" value="Putative Large Serine Recombinase, Chain B, Domain 2"/>
    <property type="match status" value="1"/>
</dbReference>
<evidence type="ECO:0000313" key="6">
    <source>
        <dbReference type="Proteomes" id="UP000248886"/>
    </source>
</evidence>
<evidence type="ECO:0000313" key="5">
    <source>
        <dbReference type="EMBL" id="PZD80472.1"/>
    </source>
</evidence>
<protein>
    <submittedName>
        <fullName evidence="5">Recombinase family protein</fullName>
    </submittedName>
</protein>
<proteinExistence type="predicted"/>
<organism evidence="5 6">
    <name type="scientific">Acidithiobacillus ferrooxidans</name>
    <name type="common">Thiobacillus ferrooxidans</name>
    <dbReference type="NCBI Taxonomy" id="920"/>
    <lineage>
        <taxon>Bacteria</taxon>
        <taxon>Pseudomonadati</taxon>
        <taxon>Pseudomonadota</taxon>
        <taxon>Acidithiobacillia</taxon>
        <taxon>Acidithiobacillales</taxon>
        <taxon>Acidithiobacillaceae</taxon>
        <taxon>Acidithiobacillus</taxon>
    </lineage>
</organism>
<dbReference type="AlphaFoldDB" id="A0A2W1KDQ1"/>
<name>A0A2W1KDQ1_ACIFR</name>
<feature type="coiled-coil region" evidence="3">
    <location>
        <begin position="387"/>
        <end position="442"/>
    </location>
</feature>
<dbReference type="Gene3D" id="3.40.50.1390">
    <property type="entry name" value="Resolvase, N-terminal catalytic domain"/>
    <property type="match status" value="1"/>
</dbReference>
<dbReference type="InterPro" id="IPR006119">
    <property type="entry name" value="Resolv_N"/>
</dbReference>
<keyword evidence="1" id="KW-0238">DNA-binding</keyword>
<dbReference type="RefSeq" id="WP_054609048.1">
    <property type="nucleotide sequence ID" value="NZ_AP025160.1"/>
</dbReference>
<comment type="caution">
    <text evidence="5">The sequence shown here is derived from an EMBL/GenBank/DDBJ whole genome shotgun (WGS) entry which is preliminary data.</text>
</comment>
<dbReference type="EMBL" id="QKQP01000006">
    <property type="protein sequence ID" value="PZD80472.1"/>
    <property type="molecule type" value="Genomic_DNA"/>
</dbReference>
<dbReference type="InterPro" id="IPR036162">
    <property type="entry name" value="Resolvase-like_N_sf"/>
</dbReference>
<keyword evidence="3" id="KW-0175">Coiled coil</keyword>
<dbReference type="PANTHER" id="PTHR30461">
    <property type="entry name" value="DNA-INVERTASE FROM LAMBDOID PROPHAGE"/>
    <property type="match status" value="1"/>
</dbReference>
<sequence length="526" mass="57771">MDRTRRVYSYLRFSDPKQSEGGSVDRQLDYARRWAVEHGLVLDESLTMRDEGLSAYHQRHVTRGMLGLFLAAVDEGRVPPGSVLIVEGLDRLSRAEPIQAQAQLAQIINAGITVVTASDGKEYNRQRLKDQPMDLVYSLLVMIRAHEESDTKSKRVKAAIRRQCDAWLTGKWRGIIRNGKDPAWVAWNGQAFELIPDRAESVRLAIEMFMDGHGAMAIISRLRSSGVTFAANASHLYKMIRNRALVGDRVLTVDGEEFVLPGYYPALMSEAEFAELQRLASQRHRRKGKGEIPGVITGMGICRCGYCGSAMVAQNLMSRKKRPDGKPHDGHRRLICVASSNAQACKVNGSCSVVPVEDAIMEWCADAMNLASLMSGGDAGVGLRAELAAARARVVEIERQIERVTEAMLSSDAPPSSFAKKARELENDLAHEQDIIGRCESELAARARLQIPGMADAWAALVDGVKALDYDARLKTRQLVADTFSRIDVYHSGLLPGDGKVIDIVLHGRSGAVRVLSGVLRGGTVE</sequence>
<dbReference type="SUPFAM" id="SSF53041">
    <property type="entry name" value="Resolvase-like"/>
    <property type="match status" value="1"/>
</dbReference>
<dbReference type="SMART" id="SM00857">
    <property type="entry name" value="Resolvase"/>
    <property type="match status" value="1"/>
</dbReference>
<dbReference type="CDD" id="cd00338">
    <property type="entry name" value="Ser_Recombinase"/>
    <property type="match status" value="1"/>
</dbReference>
<feature type="domain" description="Recombinase" evidence="4">
    <location>
        <begin position="182"/>
        <end position="286"/>
    </location>
</feature>
<dbReference type="Pfam" id="PF07508">
    <property type="entry name" value="Recombinase"/>
    <property type="match status" value="1"/>
</dbReference>
<dbReference type="PROSITE" id="PS51737">
    <property type="entry name" value="RECOMBINASE_DNA_BIND"/>
    <property type="match status" value="1"/>
</dbReference>
<reference evidence="5 6" key="1">
    <citation type="submission" date="2018-06" db="EMBL/GenBank/DDBJ databases">
        <title>Draft sequence of Acidithiobacillus ferrooxidans CCM 4253.</title>
        <authorList>
            <person name="Moya-Beltran A."/>
            <person name="Castro M."/>
            <person name="Covarrubias P.C."/>
            <person name="Issotta F."/>
            <person name="Janiczek O."/>
            <person name="Mandl M."/>
            <person name="Kucera J."/>
            <person name="Quatrini R."/>
        </authorList>
    </citation>
    <scope>NUCLEOTIDE SEQUENCE [LARGE SCALE GENOMIC DNA]</scope>
    <source>
        <strain evidence="5 6">CCM 4253</strain>
    </source>
</reference>
<evidence type="ECO:0000256" key="2">
    <source>
        <dbReference type="ARBA" id="ARBA00023172"/>
    </source>
</evidence>
<dbReference type="Proteomes" id="UP000248886">
    <property type="component" value="Unassembled WGS sequence"/>
</dbReference>
<dbReference type="PANTHER" id="PTHR30461:SF2">
    <property type="entry name" value="SERINE RECOMBINASE PINE-RELATED"/>
    <property type="match status" value="1"/>
</dbReference>
<dbReference type="InterPro" id="IPR038109">
    <property type="entry name" value="DNA_bind_recomb_sf"/>
</dbReference>
<dbReference type="OrthoDB" id="9791494at2"/>
<gene>
    <name evidence="5" type="ORF">DN052_13370</name>
</gene>
<dbReference type="GO" id="GO:0003677">
    <property type="term" value="F:DNA binding"/>
    <property type="evidence" value="ECO:0007669"/>
    <property type="project" value="UniProtKB-KW"/>
</dbReference>
<evidence type="ECO:0000259" key="4">
    <source>
        <dbReference type="PROSITE" id="PS51737"/>
    </source>
</evidence>